<keyword evidence="7" id="KW-1185">Reference proteome</keyword>
<reference evidence="6" key="1">
    <citation type="submission" date="2023-08" db="EMBL/GenBank/DDBJ databases">
        <authorList>
            <person name="Audoor S."/>
            <person name="Bilcke G."/>
        </authorList>
    </citation>
    <scope>NUCLEOTIDE SEQUENCE</scope>
</reference>
<evidence type="ECO:0000256" key="4">
    <source>
        <dbReference type="RuleBase" id="RU004020"/>
    </source>
</evidence>
<keyword evidence="2" id="KW-0238">DNA-binding</keyword>
<proteinExistence type="inferred from homology"/>
<accession>A0AAD2JLM8</accession>
<comment type="subcellular location">
    <subcellularLocation>
        <location evidence="1">Nucleus</location>
    </subcellularLocation>
</comment>
<evidence type="ECO:0000259" key="5">
    <source>
        <dbReference type="SMART" id="SM00415"/>
    </source>
</evidence>
<protein>
    <recommendedName>
        <fullName evidence="5">HSF-type DNA-binding domain-containing protein</fullName>
    </recommendedName>
</protein>
<evidence type="ECO:0000313" key="6">
    <source>
        <dbReference type="EMBL" id="CAJ1959989.1"/>
    </source>
</evidence>
<dbReference type="Proteomes" id="UP001295423">
    <property type="component" value="Unassembled WGS sequence"/>
</dbReference>
<dbReference type="PANTHER" id="PTHR10015">
    <property type="entry name" value="HEAT SHOCK TRANSCRIPTION FACTOR"/>
    <property type="match status" value="1"/>
</dbReference>
<dbReference type="InterPro" id="IPR000232">
    <property type="entry name" value="HSF_DNA-bd"/>
</dbReference>
<dbReference type="Pfam" id="PF00447">
    <property type="entry name" value="HSF_DNA-bind"/>
    <property type="match status" value="1"/>
</dbReference>
<dbReference type="GO" id="GO:0005634">
    <property type="term" value="C:nucleus"/>
    <property type="evidence" value="ECO:0007669"/>
    <property type="project" value="UniProtKB-SubCell"/>
</dbReference>
<organism evidence="6 7">
    <name type="scientific">Cylindrotheca closterium</name>
    <dbReference type="NCBI Taxonomy" id="2856"/>
    <lineage>
        <taxon>Eukaryota</taxon>
        <taxon>Sar</taxon>
        <taxon>Stramenopiles</taxon>
        <taxon>Ochrophyta</taxon>
        <taxon>Bacillariophyta</taxon>
        <taxon>Bacillariophyceae</taxon>
        <taxon>Bacillariophycidae</taxon>
        <taxon>Bacillariales</taxon>
        <taxon>Bacillariaceae</taxon>
        <taxon>Cylindrotheca</taxon>
    </lineage>
</organism>
<dbReference type="SMART" id="SM00415">
    <property type="entry name" value="HSF"/>
    <property type="match status" value="1"/>
</dbReference>
<dbReference type="GO" id="GO:0043565">
    <property type="term" value="F:sequence-specific DNA binding"/>
    <property type="evidence" value="ECO:0007669"/>
    <property type="project" value="InterPro"/>
</dbReference>
<name>A0AAD2JLM8_9STRA</name>
<dbReference type="Gene3D" id="1.10.10.10">
    <property type="entry name" value="Winged helix-like DNA-binding domain superfamily/Winged helix DNA-binding domain"/>
    <property type="match status" value="1"/>
</dbReference>
<comment type="similarity">
    <text evidence="4">Belongs to the HSF family.</text>
</comment>
<dbReference type="PANTHER" id="PTHR10015:SF206">
    <property type="entry name" value="HSF-TYPE DNA-BINDING DOMAIN-CONTAINING PROTEIN"/>
    <property type="match status" value="1"/>
</dbReference>
<comment type="caution">
    <text evidence="6">The sequence shown here is derived from an EMBL/GenBank/DDBJ whole genome shotgun (WGS) entry which is preliminary data.</text>
</comment>
<evidence type="ECO:0000256" key="2">
    <source>
        <dbReference type="ARBA" id="ARBA00023125"/>
    </source>
</evidence>
<sequence length="259" mass="29609">MKEIRMAEIKPKANEAATSRISFPQRVYNVLKVCEDNHQEHVVSWMNDGTAFKVHDTEEFERELLPKYFNTQKYASFTRALCSHGFGCVRTGRQTGIYSHPKFNRNDPEAVCLMKRVKKASYSKAWKRREPSSLIATPYSGSFHHHHLASISSERMDDPKLMIENFVPIIDGHAASIPSCYMRKRSDQLTGDQQERHEQIAQNYGLVCLGDNETPIPVSPNFNLYAELQEVLDNNDDFEPITWSSEHIALLLGAMCGDE</sequence>
<dbReference type="GO" id="GO:0003700">
    <property type="term" value="F:DNA-binding transcription factor activity"/>
    <property type="evidence" value="ECO:0007669"/>
    <property type="project" value="InterPro"/>
</dbReference>
<dbReference type="EMBL" id="CAKOGP040002036">
    <property type="protein sequence ID" value="CAJ1959989.1"/>
    <property type="molecule type" value="Genomic_DNA"/>
</dbReference>
<feature type="domain" description="HSF-type DNA-binding" evidence="5">
    <location>
        <begin position="22"/>
        <end position="117"/>
    </location>
</feature>
<dbReference type="InterPro" id="IPR036388">
    <property type="entry name" value="WH-like_DNA-bd_sf"/>
</dbReference>
<dbReference type="SUPFAM" id="SSF46785">
    <property type="entry name" value="Winged helix' DNA-binding domain"/>
    <property type="match status" value="1"/>
</dbReference>
<dbReference type="InterPro" id="IPR036390">
    <property type="entry name" value="WH_DNA-bd_sf"/>
</dbReference>
<evidence type="ECO:0000256" key="1">
    <source>
        <dbReference type="ARBA" id="ARBA00004123"/>
    </source>
</evidence>
<gene>
    <name evidence="6" type="ORF">CYCCA115_LOCUS18406</name>
</gene>
<evidence type="ECO:0000256" key="3">
    <source>
        <dbReference type="ARBA" id="ARBA00023242"/>
    </source>
</evidence>
<dbReference type="AlphaFoldDB" id="A0AAD2JLM8"/>
<evidence type="ECO:0000313" key="7">
    <source>
        <dbReference type="Proteomes" id="UP001295423"/>
    </source>
</evidence>
<keyword evidence="3" id="KW-0539">Nucleus</keyword>